<evidence type="ECO:0000313" key="1">
    <source>
        <dbReference type="EMBL" id="OCT52241.1"/>
    </source>
</evidence>
<dbReference type="AlphaFoldDB" id="A0A1C1CUR0"/>
<dbReference type="EMBL" id="LGRB01000009">
    <property type="protein sequence ID" value="OCT52241.1"/>
    <property type="molecule type" value="Genomic_DNA"/>
</dbReference>
<dbReference type="PANTHER" id="PTHR37540">
    <property type="entry name" value="TRANSCRIPTION FACTOR (ACR-2), PUTATIVE-RELATED-RELATED"/>
    <property type="match status" value="1"/>
</dbReference>
<dbReference type="VEuPathDB" id="FungiDB:CLCR_08375"/>
<keyword evidence="2" id="KW-1185">Reference proteome</keyword>
<evidence type="ECO:0000313" key="2">
    <source>
        <dbReference type="Proteomes" id="UP000094526"/>
    </source>
</evidence>
<proteinExistence type="predicted"/>
<dbReference type="Proteomes" id="UP000094526">
    <property type="component" value="Unassembled WGS sequence"/>
</dbReference>
<dbReference type="OrthoDB" id="4159118at2759"/>
<name>A0A1C1CUR0_9EURO</name>
<evidence type="ECO:0008006" key="3">
    <source>
        <dbReference type="Google" id="ProtNLM"/>
    </source>
</evidence>
<organism evidence="1 2">
    <name type="scientific">Cladophialophora carrionii</name>
    <dbReference type="NCBI Taxonomy" id="86049"/>
    <lineage>
        <taxon>Eukaryota</taxon>
        <taxon>Fungi</taxon>
        <taxon>Dikarya</taxon>
        <taxon>Ascomycota</taxon>
        <taxon>Pezizomycotina</taxon>
        <taxon>Eurotiomycetes</taxon>
        <taxon>Chaetothyriomycetidae</taxon>
        <taxon>Chaetothyriales</taxon>
        <taxon>Herpotrichiellaceae</taxon>
        <taxon>Cladophialophora</taxon>
    </lineage>
</organism>
<reference evidence="2" key="1">
    <citation type="submission" date="2015-07" db="EMBL/GenBank/DDBJ databases">
        <authorList>
            <person name="Teixeira M.M."/>
            <person name="Souza R.C."/>
            <person name="Almeida L.G."/>
            <person name="Vicente V.A."/>
            <person name="de Hoog S."/>
            <person name="Bocca A.L."/>
            <person name="de Almeida S.R."/>
            <person name="Vasconcelos A.T."/>
            <person name="Felipe M.S."/>
        </authorList>
    </citation>
    <scope>NUCLEOTIDE SEQUENCE [LARGE SCALE GENOMIC DNA]</scope>
    <source>
        <strain evidence="2">KSF</strain>
    </source>
</reference>
<dbReference type="VEuPathDB" id="FungiDB:G647_05921"/>
<dbReference type="PANTHER" id="PTHR37540:SF10">
    <property type="entry name" value="SIGMA-70 REGION 2 FAMILY PROTEIN"/>
    <property type="match status" value="1"/>
</dbReference>
<comment type="caution">
    <text evidence="1">The sequence shown here is derived from an EMBL/GenBank/DDBJ whole genome shotgun (WGS) entry which is preliminary data.</text>
</comment>
<gene>
    <name evidence="1" type="ORF">CLCR_08375</name>
</gene>
<accession>A0A1C1CUR0</accession>
<sequence>MAREFTIVLVPSPRQSARERELQASTVRSHAARVSSAQAAVTKWSKRTAVLNTRADHRARVKQQLSAKEAASTILATTLPGPDDEPSITITLPSPITILGQGQVDPFTNDDLHTLPPIARNSLEYMMETIWRKNSPGLSRATLTNHITHCKMLAVHSPLQFHTQISSAVTLCYALSKDLEVLKTLLATRLKHQTAALSILRDSIANLTGPPSDELIDCLSRLAAQGGDLARPGYISRYPESPIADSFPIRLYGCFEPCIPHFQALSFLIRQRGSLEVIAPAISHHLSLADTMLATKLGTRPTFPVHRDLRHASDNCRLSFDGEAAELCFNMGSGWKMLAESHSEIVKLALRAGEITSALDQSCRGGQGCLPFPQLVILAIVFQHDLYSLESPADHSSSPEDACCWISEICRFALQIYSDVVLFPAPGSSGVRQRLAGQLWGPLAAYNAARNPDTDTCYRELILWAAVMGAVSAEATKHRDWYLRQLVKMVIDQNISWEIFKRSLARFLWWEYTLGEHVRDIWKDARGLAHADGFTNMPSA</sequence>
<protein>
    <recommendedName>
        <fullName evidence="3">Tachykinin family protein</fullName>
    </recommendedName>
</protein>